<accession>A0A922E8J7</accession>
<proteinExistence type="predicted"/>
<gene>
    <name evidence="2" type="ORF">I3842_09G187900</name>
</gene>
<keyword evidence="1" id="KW-0472">Membrane</keyword>
<evidence type="ECO:0000256" key="1">
    <source>
        <dbReference type="SAM" id="Phobius"/>
    </source>
</evidence>
<feature type="transmembrane region" description="Helical" evidence="1">
    <location>
        <begin position="20"/>
        <end position="37"/>
    </location>
</feature>
<name>A0A922E8J7_CARIL</name>
<dbReference type="Proteomes" id="UP000811246">
    <property type="component" value="Chromosome 9"/>
</dbReference>
<dbReference type="EMBL" id="CM031833">
    <property type="protein sequence ID" value="KAG6697218.1"/>
    <property type="molecule type" value="Genomic_DNA"/>
</dbReference>
<organism evidence="2 3">
    <name type="scientific">Carya illinoinensis</name>
    <name type="common">Pecan</name>
    <dbReference type="NCBI Taxonomy" id="32201"/>
    <lineage>
        <taxon>Eukaryota</taxon>
        <taxon>Viridiplantae</taxon>
        <taxon>Streptophyta</taxon>
        <taxon>Embryophyta</taxon>
        <taxon>Tracheophyta</taxon>
        <taxon>Spermatophyta</taxon>
        <taxon>Magnoliopsida</taxon>
        <taxon>eudicotyledons</taxon>
        <taxon>Gunneridae</taxon>
        <taxon>Pentapetalae</taxon>
        <taxon>rosids</taxon>
        <taxon>fabids</taxon>
        <taxon>Fagales</taxon>
        <taxon>Juglandaceae</taxon>
        <taxon>Carya</taxon>
    </lineage>
</organism>
<keyword evidence="1" id="KW-0812">Transmembrane</keyword>
<sequence length="176" mass="19404">MVAGIAVFFLFFRFDFSNSFLFSFLFSFFVWLDCFLFRFRFGLVWVYGISFSPARLILSPVSSLAEVVEGWFRWLWAGDGFGLARTKELADLVLVCGFGCLLTDAVFSPGLVVISMHRGGEAGSCRMVNGGGGGRCRRCNPNGLAWAGPPRAHKLGWAWAGPTGIQAIISLFAFVF</sequence>
<evidence type="ECO:0000313" key="3">
    <source>
        <dbReference type="Proteomes" id="UP000811246"/>
    </source>
</evidence>
<keyword evidence="1" id="KW-1133">Transmembrane helix</keyword>
<feature type="transmembrane region" description="Helical" evidence="1">
    <location>
        <begin position="92"/>
        <end position="114"/>
    </location>
</feature>
<comment type="caution">
    <text evidence="2">The sequence shown here is derived from an EMBL/GenBank/DDBJ whole genome shotgun (WGS) entry which is preliminary data.</text>
</comment>
<protein>
    <submittedName>
        <fullName evidence="2">Uncharacterized protein</fullName>
    </submittedName>
</protein>
<dbReference type="AlphaFoldDB" id="A0A922E8J7"/>
<reference evidence="2" key="1">
    <citation type="submission" date="2021-01" db="EMBL/GenBank/DDBJ databases">
        <authorList>
            <person name="Lovell J.T."/>
            <person name="Bentley N."/>
            <person name="Bhattarai G."/>
            <person name="Jenkins J.W."/>
            <person name="Sreedasyam A."/>
            <person name="Alarcon Y."/>
            <person name="Bock C."/>
            <person name="Boston L."/>
            <person name="Carlson J."/>
            <person name="Cervantes K."/>
            <person name="Clermont K."/>
            <person name="Krom N."/>
            <person name="Kubenka K."/>
            <person name="Mamidi S."/>
            <person name="Mattison C."/>
            <person name="Monteros M."/>
            <person name="Pisani C."/>
            <person name="Plott C."/>
            <person name="Rajasekar S."/>
            <person name="Rhein H.S."/>
            <person name="Rohla C."/>
            <person name="Song M."/>
            <person name="Hilaire R.S."/>
            <person name="Shu S."/>
            <person name="Wells L."/>
            <person name="Wang X."/>
            <person name="Webber J."/>
            <person name="Heerema R.J."/>
            <person name="Klein P."/>
            <person name="Conner P."/>
            <person name="Grauke L."/>
            <person name="Grimwood J."/>
            <person name="Schmutz J."/>
            <person name="Randall J.J."/>
        </authorList>
    </citation>
    <scope>NUCLEOTIDE SEQUENCE</scope>
    <source>
        <tissue evidence="2">Leaf</tissue>
    </source>
</reference>
<evidence type="ECO:0000313" key="2">
    <source>
        <dbReference type="EMBL" id="KAG6697218.1"/>
    </source>
</evidence>